<evidence type="ECO:0000313" key="2">
    <source>
        <dbReference type="EMBL" id="WTZ14510.1"/>
    </source>
</evidence>
<dbReference type="EMBL" id="CP109546">
    <property type="protein sequence ID" value="WTZ06576.1"/>
    <property type="molecule type" value="Genomic_DNA"/>
</dbReference>
<reference evidence="1" key="1">
    <citation type="submission" date="2022-10" db="EMBL/GenBank/DDBJ databases">
        <title>The complete genomes of actinobacterial strains from the NBC collection.</title>
        <authorList>
            <person name="Joergensen T.S."/>
            <person name="Alvarez Arevalo M."/>
            <person name="Sterndorff E.B."/>
            <person name="Faurdal D."/>
            <person name="Vuksanovic O."/>
            <person name="Mourched A.-S."/>
            <person name="Charusanti P."/>
            <person name="Shaw S."/>
            <person name="Blin K."/>
            <person name="Weber T."/>
        </authorList>
    </citation>
    <scope>NUCLEOTIDE SEQUENCE</scope>
    <source>
        <strain evidence="1">NBC_01393</strain>
    </source>
</reference>
<dbReference type="AlphaFoldDB" id="A0AAU3HUB4"/>
<sequence length="74" mass="8621">MEELLLSHGFHTSAFLYTELELAPWIEFSLPQAWFSSIRQARNTPWVFLAHDLATVAAVSEQEYRFEFFVARVA</sequence>
<name>A0AAU3HUB4_9ACTN</name>
<organism evidence="1">
    <name type="scientific">Streptomyces sp. NBC_01393</name>
    <dbReference type="NCBI Taxonomy" id="2903851"/>
    <lineage>
        <taxon>Bacteria</taxon>
        <taxon>Bacillati</taxon>
        <taxon>Actinomycetota</taxon>
        <taxon>Actinomycetes</taxon>
        <taxon>Kitasatosporales</taxon>
        <taxon>Streptomycetaceae</taxon>
        <taxon>Streptomyces</taxon>
    </lineage>
</organism>
<evidence type="ECO:0000313" key="1">
    <source>
        <dbReference type="EMBL" id="WTZ06576.1"/>
    </source>
</evidence>
<gene>
    <name evidence="1" type="ORF">OG699_00145</name>
    <name evidence="2" type="ORF">OG699_45115</name>
</gene>
<proteinExistence type="predicted"/>
<protein>
    <submittedName>
        <fullName evidence="1">Uncharacterized protein</fullName>
    </submittedName>
</protein>
<accession>A0AAU3HUB4</accession>
<dbReference type="EMBL" id="CP109546">
    <property type="protein sequence ID" value="WTZ14510.1"/>
    <property type="molecule type" value="Genomic_DNA"/>
</dbReference>